<evidence type="ECO:0000313" key="3">
    <source>
        <dbReference type="EMBL" id="CAI9091051.1"/>
    </source>
</evidence>
<dbReference type="AlphaFoldDB" id="A0AAV1C6C1"/>
<evidence type="ECO:0000313" key="4">
    <source>
        <dbReference type="Proteomes" id="UP001161247"/>
    </source>
</evidence>
<name>A0AAV1C6C1_OLDCO</name>
<evidence type="ECO:0000256" key="2">
    <source>
        <dbReference type="SAM" id="MobiDB-lite"/>
    </source>
</evidence>
<keyword evidence="1" id="KW-0175">Coiled coil</keyword>
<feature type="region of interest" description="Disordered" evidence="2">
    <location>
        <begin position="357"/>
        <end position="390"/>
    </location>
</feature>
<dbReference type="InterPro" id="IPR037490">
    <property type="entry name" value="WAP"/>
</dbReference>
<accession>A0AAV1C6C1</accession>
<proteinExistence type="predicted"/>
<dbReference type="PANTHER" id="PTHR33883">
    <property type="entry name" value="WPP DOMAIN-ASSOCIATED PROTEIN"/>
    <property type="match status" value="1"/>
</dbReference>
<feature type="region of interest" description="Disordered" evidence="2">
    <location>
        <begin position="179"/>
        <end position="198"/>
    </location>
</feature>
<gene>
    <name evidence="3" type="ORF">OLC1_LOCUS3076</name>
</gene>
<sequence>MDDFLEEIDCRSKSDAIVMRLLRSAMDKAHENVQSQNGPIEFLHKRSKFYELAAILVDGGLSIVEDEADIFETSREKMLSDLTEIKDWLHRRIEEMQVLIVEKDKELLEREENELKLRHALELNERELLYMQEKLEFERAKSQDLQDFIPSNQEIEDESHGGDFCDLKNSVDQQVLSIKQRLEGEHKKSSSTRRRRASISCPSDNELYFQFLENNRNLGSQFMEGDDLLNHFPGIKPLSSSLKPGKNNAMIQQMSSDIDILKGTLDLAFGRMQNAEVFPLEKQWKWSIERDVLLVSLHGFIFDSKEQFKAEFEKRDCSFPLAFSGVKLKEFINNIRVLHEELKALCSQIKVEEKQGLQEMPAPQSSLQRTTSEPLPDFLTKPPNEDPDYSVSRKVAKLVKNHESFIQKQRKEWNQRTLELLKRKGSSSIKREKDHDELESRIQKAIVVLERLIKWDDSLREGKKHTDVLKASATNSDSKATEDINVGIGADLADEMKKLRQERFDLELQVSLMEDIYMLVFRGSMKNLKDEQFNNETKYSIEDGIGVSMADGQDDLGVTENNNCLSLKVSNSAKETGHDFLQDYLESSIREDVHKRYFLETIMEWNMQMECKAEDCLVEEEILRVILNELIKGIEQSSKQDKCRLEMEVANFSCCVTLMEEIQAVFLRGLFMRWRSEKIDLEIEMLIREDIYQLFMAEMTKEFLHVTVQQIETTERMKEYEENSSHTELEVPDLNEKFNSLSDDHEEVGRQRAGGQIMKFDEKCDEVSEHDIVIKSEKEVISVQQLLSSKAVSENKEYNPDVTIEVSKENDHLTEMDQIEKEAGKQQFSLEPEQDDGLQQDITITLLPLIDFQQAFMEFEHMVHKKLEAKYSRMDKLKHQVSALNEAAVRVREKKLIYKKAFISRCENLSLAETEVDLLGDQVDKLVCLLQNIYLTLHQNSAVLSQNFGVSEIMRRIKKELAEGAAFPPEFVR</sequence>
<dbReference type="PANTHER" id="PTHR33883:SF7">
    <property type="entry name" value="OS04G0521600 PROTEIN"/>
    <property type="match status" value="1"/>
</dbReference>
<feature type="coiled-coil region" evidence="1">
    <location>
        <begin position="328"/>
        <end position="355"/>
    </location>
</feature>
<organism evidence="3 4">
    <name type="scientific">Oldenlandia corymbosa var. corymbosa</name>
    <dbReference type="NCBI Taxonomy" id="529605"/>
    <lineage>
        <taxon>Eukaryota</taxon>
        <taxon>Viridiplantae</taxon>
        <taxon>Streptophyta</taxon>
        <taxon>Embryophyta</taxon>
        <taxon>Tracheophyta</taxon>
        <taxon>Spermatophyta</taxon>
        <taxon>Magnoliopsida</taxon>
        <taxon>eudicotyledons</taxon>
        <taxon>Gunneridae</taxon>
        <taxon>Pentapetalae</taxon>
        <taxon>asterids</taxon>
        <taxon>lamiids</taxon>
        <taxon>Gentianales</taxon>
        <taxon>Rubiaceae</taxon>
        <taxon>Rubioideae</taxon>
        <taxon>Spermacoceae</taxon>
        <taxon>Hedyotis-Oldenlandia complex</taxon>
        <taxon>Oldenlandia</taxon>
    </lineage>
</organism>
<reference evidence="3" key="1">
    <citation type="submission" date="2023-03" db="EMBL/GenBank/DDBJ databases">
        <authorList>
            <person name="Julca I."/>
        </authorList>
    </citation>
    <scope>NUCLEOTIDE SEQUENCE</scope>
</reference>
<protein>
    <submittedName>
        <fullName evidence="3">OLC1v1025970C1</fullName>
    </submittedName>
</protein>
<feature type="coiled-coil region" evidence="1">
    <location>
        <begin position="867"/>
        <end position="894"/>
    </location>
</feature>
<evidence type="ECO:0000256" key="1">
    <source>
        <dbReference type="SAM" id="Coils"/>
    </source>
</evidence>
<keyword evidence="4" id="KW-1185">Reference proteome</keyword>
<feature type="compositionally biased region" description="Polar residues" evidence="2">
    <location>
        <begin position="363"/>
        <end position="373"/>
    </location>
</feature>
<dbReference type="EMBL" id="OX459118">
    <property type="protein sequence ID" value="CAI9091051.1"/>
    <property type="molecule type" value="Genomic_DNA"/>
</dbReference>
<dbReference type="Proteomes" id="UP001161247">
    <property type="component" value="Chromosome 1"/>
</dbReference>